<dbReference type="Proteomes" id="UP001383192">
    <property type="component" value="Unassembled WGS sequence"/>
</dbReference>
<organism evidence="9 10">
    <name type="scientific">Paramarasmius palmivorus</name>
    <dbReference type="NCBI Taxonomy" id="297713"/>
    <lineage>
        <taxon>Eukaryota</taxon>
        <taxon>Fungi</taxon>
        <taxon>Dikarya</taxon>
        <taxon>Basidiomycota</taxon>
        <taxon>Agaricomycotina</taxon>
        <taxon>Agaricomycetes</taxon>
        <taxon>Agaricomycetidae</taxon>
        <taxon>Agaricales</taxon>
        <taxon>Marasmiineae</taxon>
        <taxon>Marasmiaceae</taxon>
        <taxon>Paramarasmius</taxon>
    </lineage>
</organism>
<dbReference type="Gene3D" id="1.10.630.10">
    <property type="entry name" value="Cytochrome P450"/>
    <property type="match status" value="1"/>
</dbReference>
<keyword evidence="7 8" id="KW-0349">Heme</keyword>
<keyword evidence="3 7" id="KW-0479">Metal-binding</keyword>
<dbReference type="PANTHER" id="PTHR46206">
    <property type="entry name" value="CYTOCHROME P450"/>
    <property type="match status" value="1"/>
</dbReference>
<evidence type="ECO:0000313" key="10">
    <source>
        <dbReference type="Proteomes" id="UP001383192"/>
    </source>
</evidence>
<dbReference type="CDD" id="cd11041">
    <property type="entry name" value="CYP503A1-like"/>
    <property type="match status" value="1"/>
</dbReference>
<keyword evidence="6 8" id="KW-0503">Monooxygenase</keyword>
<comment type="caution">
    <text evidence="9">The sequence shown here is derived from an EMBL/GenBank/DDBJ whole genome shotgun (WGS) entry which is preliminary data.</text>
</comment>
<dbReference type="InterPro" id="IPR002403">
    <property type="entry name" value="Cyt_P450_E_grp-IV"/>
</dbReference>
<dbReference type="EMBL" id="JAYKXP010000015">
    <property type="protein sequence ID" value="KAK7049978.1"/>
    <property type="molecule type" value="Genomic_DNA"/>
</dbReference>
<dbReference type="PROSITE" id="PS00086">
    <property type="entry name" value="CYTOCHROME_P450"/>
    <property type="match status" value="1"/>
</dbReference>
<evidence type="ECO:0000256" key="5">
    <source>
        <dbReference type="ARBA" id="ARBA00023004"/>
    </source>
</evidence>
<name>A0AAW0DBJ3_9AGAR</name>
<accession>A0AAW0DBJ3</accession>
<keyword evidence="10" id="KW-1185">Reference proteome</keyword>
<dbReference type="Pfam" id="PF00067">
    <property type="entry name" value="p450"/>
    <property type="match status" value="1"/>
</dbReference>
<evidence type="ECO:0000256" key="2">
    <source>
        <dbReference type="ARBA" id="ARBA00010617"/>
    </source>
</evidence>
<evidence type="ECO:0000256" key="6">
    <source>
        <dbReference type="ARBA" id="ARBA00023033"/>
    </source>
</evidence>
<evidence type="ECO:0000256" key="4">
    <source>
        <dbReference type="ARBA" id="ARBA00023002"/>
    </source>
</evidence>
<protein>
    <recommendedName>
        <fullName evidence="11">Cytochrome P450</fullName>
    </recommendedName>
</protein>
<evidence type="ECO:0000256" key="8">
    <source>
        <dbReference type="RuleBase" id="RU000461"/>
    </source>
</evidence>
<comment type="similarity">
    <text evidence="2 8">Belongs to the cytochrome P450 family.</text>
</comment>
<feature type="binding site" description="axial binding residue" evidence="7">
    <location>
        <position position="447"/>
    </location>
    <ligand>
        <name>heme</name>
        <dbReference type="ChEBI" id="CHEBI:30413"/>
    </ligand>
    <ligandPart>
        <name>Fe</name>
        <dbReference type="ChEBI" id="CHEBI:18248"/>
    </ligandPart>
</feature>
<keyword evidence="4 8" id="KW-0560">Oxidoreductase</keyword>
<gene>
    <name evidence="9" type="ORF">VNI00_005409</name>
</gene>
<evidence type="ECO:0000256" key="1">
    <source>
        <dbReference type="ARBA" id="ARBA00001971"/>
    </source>
</evidence>
<evidence type="ECO:0000256" key="7">
    <source>
        <dbReference type="PIRSR" id="PIRSR602403-1"/>
    </source>
</evidence>
<evidence type="ECO:0008006" key="11">
    <source>
        <dbReference type="Google" id="ProtNLM"/>
    </source>
</evidence>
<dbReference type="GO" id="GO:0020037">
    <property type="term" value="F:heme binding"/>
    <property type="evidence" value="ECO:0007669"/>
    <property type="project" value="InterPro"/>
</dbReference>
<dbReference type="PRINTS" id="PR00465">
    <property type="entry name" value="EP450IV"/>
</dbReference>
<dbReference type="InterPro" id="IPR001128">
    <property type="entry name" value="Cyt_P450"/>
</dbReference>
<dbReference type="AlphaFoldDB" id="A0AAW0DBJ3"/>
<sequence>MPHVLIQLALAVSALYIGNKIAQQRALNAKLRSIPSVGREGFASFLDAFKYMTNARDVVKEGYDKYQGRVFKIPRLTSWDVIVTSPELVEEYRKAPDDILSFHDAVNDSLQVEYTLGEPIAHDPYHIPVVRGPLTKNLGAKFDEVRDEIVTSFNDEMPPTAEWTKRPIADSIFQVVARTSNRLFVGLPLCRDPEYLDLNIKFTIQVVISAQIINLFPEFLRKFVGETLTSVPKSIKLARKFLEPIITERLERQKLEAAGEEWEDKPNDFLMWLMDSEIGRKRSMYDFVMRILTINFAAIHTSSMTFTDALYYVAANPQYVPELRQEIESIVSEHGWSKHSFQQMRKLDSFLKEVGRLAGLGALSSTRKVMKDFAFSDGTTIPAGATVSLPTAGIHYDEKHYTDPFEFNPWRFSDIRSADGDEGGRIKHQMITPNTEYMLFGTGRHACPGRFFAVNELKLLLSHVLVTYDVKFDGENEGRVPQDVWFGSARMPNRKVDLMFRKRQ</sequence>
<dbReference type="InterPro" id="IPR036396">
    <property type="entry name" value="Cyt_P450_sf"/>
</dbReference>
<evidence type="ECO:0000313" key="9">
    <source>
        <dbReference type="EMBL" id="KAK7049978.1"/>
    </source>
</evidence>
<evidence type="ECO:0000256" key="3">
    <source>
        <dbReference type="ARBA" id="ARBA00022723"/>
    </source>
</evidence>
<dbReference type="InterPro" id="IPR017972">
    <property type="entry name" value="Cyt_P450_CS"/>
</dbReference>
<dbReference type="PANTHER" id="PTHR46206:SF1">
    <property type="entry name" value="P450, PUTATIVE (EUROFUNG)-RELATED"/>
    <property type="match status" value="1"/>
</dbReference>
<proteinExistence type="inferred from homology"/>
<keyword evidence="5 7" id="KW-0408">Iron</keyword>
<dbReference type="GO" id="GO:0004497">
    <property type="term" value="F:monooxygenase activity"/>
    <property type="evidence" value="ECO:0007669"/>
    <property type="project" value="UniProtKB-KW"/>
</dbReference>
<dbReference type="SUPFAM" id="SSF48264">
    <property type="entry name" value="Cytochrome P450"/>
    <property type="match status" value="1"/>
</dbReference>
<dbReference type="GO" id="GO:0016705">
    <property type="term" value="F:oxidoreductase activity, acting on paired donors, with incorporation or reduction of molecular oxygen"/>
    <property type="evidence" value="ECO:0007669"/>
    <property type="project" value="InterPro"/>
</dbReference>
<dbReference type="GO" id="GO:0005506">
    <property type="term" value="F:iron ion binding"/>
    <property type="evidence" value="ECO:0007669"/>
    <property type="project" value="InterPro"/>
</dbReference>
<reference evidence="9 10" key="1">
    <citation type="submission" date="2024-01" db="EMBL/GenBank/DDBJ databases">
        <title>A draft genome for a cacao thread blight-causing isolate of Paramarasmius palmivorus.</title>
        <authorList>
            <person name="Baruah I.K."/>
            <person name="Bukari Y."/>
            <person name="Amoako-Attah I."/>
            <person name="Meinhardt L.W."/>
            <person name="Bailey B.A."/>
            <person name="Cohen S.P."/>
        </authorList>
    </citation>
    <scope>NUCLEOTIDE SEQUENCE [LARGE SCALE GENOMIC DNA]</scope>
    <source>
        <strain evidence="9 10">GH-12</strain>
    </source>
</reference>
<comment type="cofactor">
    <cofactor evidence="1 7">
        <name>heme</name>
        <dbReference type="ChEBI" id="CHEBI:30413"/>
    </cofactor>
</comment>